<dbReference type="PANTHER" id="PTHR12547">
    <property type="entry name" value="CCCH ZINC FINGER/TIS11-RELATED"/>
    <property type="match status" value="1"/>
</dbReference>
<reference evidence="8 9" key="1">
    <citation type="submission" date="2024-04" db="EMBL/GenBank/DDBJ databases">
        <title>genome sequences of Mucor flavus KT1a and Helicostylum pulchrum KT1b strains isolated from the surface of a dry-aged beef.</title>
        <authorList>
            <person name="Toyotome T."/>
            <person name="Hosono M."/>
            <person name="Torimaru M."/>
            <person name="Fukuda K."/>
            <person name="Mikami N."/>
        </authorList>
    </citation>
    <scope>NUCLEOTIDE SEQUENCE [LARGE SCALE GENOMIC DNA]</scope>
    <source>
        <strain evidence="8 9">KT1a</strain>
    </source>
</reference>
<sequence length="354" mass="40878">MNHTQINSTTSPHGYGLVVSEENSFIKEIDDRLFNTHLDFSGHKSFEHKNKSLSLTDISSEEESDASNKITATASIRRFPKNNSNPSKKATKHAIETDSDSLDECPHKSVKKSSKANNKKSTNQDAEPEKKQKSLYKTELCRNWEETNHCRYGMKCQYAHGAADLRELDRHPKYKTQKCRTFHNTGSCPYGNRCTFRHFNLPGDALEMKNRDREEEEERQRQQKQQLQQEKREEPASIFSVENHKILAQNWFADNNVLPLAGLGAIPKRNFMINSPTNFDPEDSLLPSNAESLLPHELLFDLESPEDEEKQPARCPLRNYVNLPSFSNFPVPHPQSHMSQQQQNCKTFFRPWLF</sequence>
<keyword evidence="4 5" id="KW-0862">Zinc</keyword>
<dbReference type="Proteomes" id="UP001473302">
    <property type="component" value="Unassembled WGS sequence"/>
</dbReference>
<comment type="caution">
    <text evidence="8">The sequence shown here is derived from an EMBL/GenBank/DDBJ whole genome shotgun (WGS) entry which is preliminary data.</text>
</comment>
<feature type="compositionally biased region" description="Basic and acidic residues" evidence="6">
    <location>
        <begin position="210"/>
        <end position="221"/>
    </location>
</feature>
<dbReference type="InterPro" id="IPR036855">
    <property type="entry name" value="Znf_CCCH_sf"/>
</dbReference>
<dbReference type="PANTHER" id="PTHR12547:SF18">
    <property type="entry name" value="PROTEIN TIS11"/>
    <property type="match status" value="1"/>
</dbReference>
<protein>
    <recommendedName>
        <fullName evidence="7">C3H1-type domain-containing protein</fullName>
    </recommendedName>
</protein>
<feature type="domain" description="C3H1-type" evidence="7">
    <location>
        <begin position="173"/>
        <end position="201"/>
    </location>
</feature>
<feature type="compositionally biased region" description="Basic residues" evidence="6">
    <location>
        <begin position="108"/>
        <end position="118"/>
    </location>
</feature>
<dbReference type="EMBL" id="BAABUK010000003">
    <property type="protein sequence ID" value="GAA5808743.1"/>
    <property type="molecule type" value="Genomic_DNA"/>
</dbReference>
<keyword evidence="2" id="KW-0677">Repeat</keyword>
<feature type="zinc finger region" description="C3H1-type" evidence="5">
    <location>
        <begin position="135"/>
        <end position="163"/>
    </location>
</feature>
<keyword evidence="9" id="KW-1185">Reference proteome</keyword>
<dbReference type="Gene3D" id="4.10.1000.10">
    <property type="entry name" value="Zinc finger, CCCH-type"/>
    <property type="match status" value="2"/>
</dbReference>
<evidence type="ECO:0000313" key="8">
    <source>
        <dbReference type="EMBL" id="GAA5808743.1"/>
    </source>
</evidence>
<dbReference type="SMART" id="SM00356">
    <property type="entry name" value="ZnF_C3H1"/>
    <property type="match status" value="2"/>
</dbReference>
<evidence type="ECO:0000313" key="9">
    <source>
        <dbReference type="Proteomes" id="UP001473302"/>
    </source>
</evidence>
<feature type="region of interest" description="Disordered" evidence="6">
    <location>
        <begin position="78"/>
        <end position="133"/>
    </location>
</feature>
<evidence type="ECO:0000256" key="2">
    <source>
        <dbReference type="ARBA" id="ARBA00022737"/>
    </source>
</evidence>
<keyword evidence="1 5" id="KW-0479">Metal-binding</keyword>
<evidence type="ECO:0000256" key="3">
    <source>
        <dbReference type="ARBA" id="ARBA00022771"/>
    </source>
</evidence>
<dbReference type="Pfam" id="PF00642">
    <property type="entry name" value="zf-CCCH"/>
    <property type="match status" value="2"/>
</dbReference>
<dbReference type="PROSITE" id="PS50103">
    <property type="entry name" value="ZF_C3H1"/>
    <property type="match status" value="2"/>
</dbReference>
<dbReference type="SUPFAM" id="SSF90229">
    <property type="entry name" value="CCCH zinc finger"/>
    <property type="match status" value="2"/>
</dbReference>
<name>A0ABP9YPF0_9FUNG</name>
<feature type="domain" description="C3H1-type" evidence="7">
    <location>
        <begin position="135"/>
        <end position="163"/>
    </location>
</feature>
<evidence type="ECO:0000256" key="4">
    <source>
        <dbReference type="ARBA" id="ARBA00022833"/>
    </source>
</evidence>
<dbReference type="InterPro" id="IPR000571">
    <property type="entry name" value="Znf_CCCH"/>
</dbReference>
<evidence type="ECO:0000256" key="6">
    <source>
        <dbReference type="SAM" id="MobiDB-lite"/>
    </source>
</evidence>
<accession>A0ABP9YPF0</accession>
<dbReference type="InterPro" id="IPR045877">
    <property type="entry name" value="ZFP36-like"/>
</dbReference>
<evidence type="ECO:0000256" key="1">
    <source>
        <dbReference type="ARBA" id="ARBA00022723"/>
    </source>
</evidence>
<evidence type="ECO:0000256" key="5">
    <source>
        <dbReference type="PROSITE-ProRule" id="PRU00723"/>
    </source>
</evidence>
<organism evidence="8 9">
    <name type="scientific">Mucor flavus</name>
    <dbReference type="NCBI Taxonomy" id="439312"/>
    <lineage>
        <taxon>Eukaryota</taxon>
        <taxon>Fungi</taxon>
        <taxon>Fungi incertae sedis</taxon>
        <taxon>Mucoromycota</taxon>
        <taxon>Mucoromycotina</taxon>
        <taxon>Mucoromycetes</taxon>
        <taxon>Mucorales</taxon>
        <taxon>Mucorineae</taxon>
        <taxon>Mucoraceae</taxon>
        <taxon>Mucor</taxon>
    </lineage>
</organism>
<evidence type="ECO:0000259" key="7">
    <source>
        <dbReference type="PROSITE" id="PS50103"/>
    </source>
</evidence>
<keyword evidence="3 5" id="KW-0863">Zinc-finger</keyword>
<feature type="region of interest" description="Disordered" evidence="6">
    <location>
        <begin position="210"/>
        <end position="236"/>
    </location>
</feature>
<gene>
    <name evidence="8" type="ORF">MFLAVUS_002138</name>
</gene>
<proteinExistence type="predicted"/>
<feature type="zinc finger region" description="C3H1-type" evidence="5">
    <location>
        <begin position="173"/>
        <end position="201"/>
    </location>
</feature>